<dbReference type="PIRSF" id="PIRSF019549">
    <property type="entry name" value="Peptidase_A25"/>
    <property type="match status" value="1"/>
</dbReference>
<evidence type="ECO:0000313" key="6">
    <source>
        <dbReference type="Proteomes" id="UP000538292"/>
    </source>
</evidence>
<protein>
    <recommendedName>
        <fullName evidence="4">Germination protease</fullName>
        <ecNumber evidence="4">3.4.24.78</ecNumber>
    </recommendedName>
    <alternativeName>
        <fullName evidence="4">GPR endopeptidase</fullName>
    </alternativeName>
    <alternativeName>
        <fullName evidence="4">Germination proteinase</fullName>
    </alternativeName>
    <alternativeName>
        <fullName evidence="4">Spore protease</fullName>
    </alternativeName>
</protein>
<name>A0A7W1XP97_9BACL</name>
<dbReference type="HAMAP" id="MF_00626">
    <property type="entry name" value="Germination_prot"/>
    <property type="match status" value="1"/>
</dbReference>
<comment type="similarity">
    <text evidence="4">Belongs to the peptidase A25 family.</text>
</comment>
<feature type="propeptide" id="PRO_5031658898" evidence="4">
    <location>
        <begin position="1"/>
        <end position="21"/>
    </location>
</feature>
<dbReference type="InterPro" id="IPR023430">
    <property type="entry name" value="Pept_HybD-like_dom_sf"/>
</dbReference>
<proteinExistence type="inferred from homology"/>
<dbReference type="GO" id="GO:0006508">
    <property type="term" value="P:proteolysis"/>
    <property type="evidence" value="ECO:0007669"/>
    <property type="project" value="UniProtKB-UniRule"/>
</dbReference>
<feature type="chain" id="PRO_5031658897" description="Germination protease" evidence="4">
    <location>
        <begin position="22"/>
        <end position="369"/>
    </location>
</feature>
<dbReference type="Proteomes" id="UP000538292">
    <property type="component" value="Unassembled WGS sequence"/>
</dbReference>
<comment type="subunit">
    <text evidence="4">Homotetramer.</text>
</comment>
<dbReference type="RefSeq" id="WP_181736596.1">
    <property type="nucleotide sequence ID" value="NZ_JACEOL010000001.1"/>
</dbReference>
<gene>
    <name evidence="4" type="primary">gpr</name>
    <name evidence="5" type="ORF">H2C83_00245</name>
</gene>
<dbReference type="Pfam" id="PF03418">
    <property type="entry name" value="Peptidase_A25"/>
    <property type="match status" value="1"/>
</dbReference>
<reference evidence="5 6" key="1">
    <citation type="submission" date="2020-07" db="EMBL/GenBank/DDBJ databases">
        <title>Thermoactinomyces phylogeny.</title>
        <authorList>
            <person name="Dunlap C."/>
        </authorList>
    </citation>
    <scope>NUCLEOTIDE SEQUENCE [LARGE SCALE GENOMIC DNA]</scope>
    <source>
        <strain evidence="5 6">AMNI-1</strain>
    </source>
</reference>
<comment type="caution">
    <text evidence="5">The sequence shown here is derived from an EMBL/GenBank/DDBJ whole genome shotgun (WGS) entry which is preliminary data.</text>
</comment>
<sequence>MNQNRPQEHQIDLSQYTVRTDLARESHEMAAKKRSDGSSIPGVQIWENTDGGITTSWIWIKNEQGAREIGKVPGTYLTIEAPGLRSRDSIFGQKVAGHFADQFERFLQEAGIGPNDSCLIVGLGNWNVTADAFGPLVVKHTMVTRHLFELEPEAVAEGYRPVSALSPGVLGLTGIETSDIIKGVVEKARPDFVIAFDSLASRALTRVNTTIQVADTGIHPGSGVGNKRKALTRETLGIPVIAIGVPTVVDAVTIAFDTIDFVTAHLGREIHGVKSNPLDPYKRPSVKDLQDYRTPDETVHRMMGLFGALGDDEKRQLIHEVLSPLGQNLIVTPKEVDSFMAAIAKIIANSVNCALHESVNMENVASHVW</sequence>
<dbReference type="GO" id="GO:0009847">
    <property type="term" value="P:spore germination"/>
    <property type="evidence" value="ECO:0007669"/>
    <property type="project" value="UniProtKB-UniRule"/>
</dbReference>
<comment type="PTM">
    <text evidence="4">Autoproteolytically processed. The inactive tetrameric zymogen termed p46 autoprocesses to a smaller form termed p41, which is active only during spore germination.</text>
</comment>
<accession>A0A7W1XP97</accession>
<comment type="catalytic activity">
    <reaction evidence="4">
        <text>Endopeptidase action with P4 Glu or Asp, P1 preferably Glu &gt; Asp, P1' hydrophobic and P2' Ala.</text>
        <dbReference type="EC" id="3.4.24.78"/>
    </reaction>
</comment>
<dbReference type="Gene3D" id="3.40.50.1450">
    <property type="entry name" value="HybD-like"/>
    <property type="match status" value="1"/>
</dbReference>
<evidence type="ECO:0000256" key="3">
    <source>
        <dbReference type="ARBA" id="ARBA00023145"/>
    </source>
</evidence>
<dbReference type="EMBL" id="JACEOL010000001">
    <property type="protein sequence ID" value="MBA4600778.1"/>
    <property type="molecule type" value="Genomic_DNA"/>
</dbReference>
<keyword evidence="1 4" id="KW-0645">Protease</keyword>
<keyword evidence="6" id="KW-1185">Reference proteome</keyword>
<keyword evidence="3 4" id="KW-0865">Zymogen</keyword>
<comment type="function">
    <text evidence="4">Initiates the rapid degradation of small, acid-soluble proteins during spore germination.</text>
</comment>
<keyword evidence="2 4" id="KW-0378">Hydrolase</keyword>
<dbReference type="SUPFAM" id="SSF53163">
    <property type="entry name" value="HybD-like"/>
    <property type="match status" value="1"/>
</dbReference>
<evidence type="ECO:0000256" key="4">
    <source>
        <dbReference type="HAMAP-Rule" id="MF_00626"/>
    </source>
</evidence>
<dbReference type="GO" id="GO:0004222">
    <property type="term" value="F:metalloendopeptidase activity"/>
    <property type="evidence" value="ECO:0007669"/>
    <property type="project" value="UniProtKB-UniRule"/>
</dbReference>
<organism evidence="5 6">
    <name type="scientific">Thermoactinomyces mirandus</name>
    <dbReference type="NCBI Taxonomy" id="2756294"/>
    <lineage>
        <taxon>Bacteria</taxon>
        <taxon>Bacillati</taxon>
        <taxon>Bacillota</taxon>
        <taxon>Bacilli</taxon>
        <taxon>Bacillales</taxon>
        <taxon>Thermoactinomycetaceae</taxon>
        <taxon>Thermoactinomyces</taxon>
    </lineage>
</organism>
<dbReference type="NCBIfam" id="TIGR01441">
    <property type="entry name" value="GPR"/>
    <property type="match status" value="1"/>
</dbReference>
<dbReference type="InterPro" id="IPR005080">
    <property type="entry name" value="Peptidase_A25"/>
</dbReference>
<evidence type="ECO:0000313" key="5">
    <source>
        <dbReference type="EMBL" id="MBA4600778.1"/>
    </source>
</evidence>
<evidence type="ECO:0000256" key="2">
    <source>
        <dbReference type="ARBA" id="ARBA00022801"/>
    </source>
</evidence>
<dbReference type="EC" id="3.4.24.78" evidence="4"/>
<evidence type="ECO:0000256" key="1">
    <source>
        <dbReference type="ARBA" id="ARBA00022670"/>
    </source>
</evidence>
<dbReference type="AlphaFoldDB" id="A0A7W1XP97"/>